<comment type="caution">
    <text evidence="1">The sequence shown here is derived from an EMBL/GenBank/DDBJ whole genome shotgun (WGS) entry which is preliminary data.</text>
</comment>
<organism evidence="1 2">
    <name type="scientific">Plectosphaerella plurivora</name>
    <dbReference type="NCBI Taxonomy" id="936078"/>
    <lineage>
        <taxon>Eukaryota</taxon>
        <taxon>Fungi</taxon>
        <taxon>Dikarya</taxon>
        <taxon>Ascomycota</taxon>
        <taxon>Pezizomycotina</taxon>
        <taxon>Sordariomycetes</taxon>
        <taxon>Hypocreomycetidae</taxon>
        <taxon>Glomerellales</taxon>
        <taxon>Plectosphaerellaceae</taxon>
        <taxon>Plectosphaerella</taxon>
    </lineage>
</organism>
<dbReference type="Proteomes" id="UP000770015">
    <property type="component" value="Unassembled WGS sequence"/>
</dbReference>
<reference evidence="1" key="1">
    <citation type="journal article" date="2021" name="Nat. Commun.">
        <title>Genetic determinants of endophytism in the Arabidopsis root mycobiome.</title>
        <authorList>
            <person name="Mesny F."/>
            <person name="Miyauchi S."/>
            <person name="Thiergart T."/>
            <person name="Pickel B."/>
            <person name="Atanasova L."/>
            <person name="Karlsson M."/>
            <person name="Huettel B."/>
            <person name="Barry K.W."/>
            <person name="Haridas S."/>
            <person name="Chen C."/>
            <person name="Bauer D."/>
            <person name="Andreopoulos W."/>
            <person name="Pangilinan J."/>
            <person name="LaButti K."/>
            <person name="Riley R."/>
            <person name="Lipzen A."/>
            <person name="Clum A."/>
            <person name="Drula E."/>
            <person name="Henrissat B."/>
            <person name="Kohler A."/>
            <person name="Grigoriev I.V."/>
            <person name="Martin F.M."/>
            <person name="Hacquard S."/>
        </authorList>
    </citation>
    <scope>NUCLEOTIDE SEQUENCE</scope>
    <source>
        <strain evidence="1">MPI-SDFR-AT-0117</strain>
    </source>
</reference>
<proteinExistence type="predicted"/>
<dbReference type="EMBL" id="JAGSXJ010000005">
    <property type="protein sequence ID" value="KAH6691361.1"/>
    <property type="molecule type" value="Genomic_DNA"/>
</dbReference>
<protein>
    <submittedName>
        <fullName evidence="1">Uncharacterized protein</fullName>
    </submittedName>
</protein>
<sequence length="199" mass="22232">MQHFLAVIRHMTNVTIVITDNAVQHRRIEVSVRTREAMCLRQLPRTVRCTPPATYRTAVSTWRPRCVLSHAPGPFCEAVLLRNTVTIKYIPMFATQVAALSAKLGESVEMTVGNLDQVRVKERRRAKRNANGCWRLDSGQAGKLGSLVCCSRGAIYHHFLSRSCSRHDVLDGDPGICIHTSWPSTRAQESAHCGHMPFG</sequence>
<accession>A0A9P8VF99</accession>
<gene>
    <name evidence="1" type="ORF">F5X68DRAFT_201766</name>
</gene>
<evidence type="ECO:0000313" key="2">
    <source>
        <dbReference type="Proteomes" id="UP000770015"/>
    </source>
</evidence>
<evidence type="ECO:0000313" key="1">
    <source>
        <dbReference type="EMBL" id="KAH6691361.1"/>
    </source>
</evidence>
<name>A0A9P8VF99_9PEZI</name>
<dbReference type="AlphaFoldDB" id="A0A9P8VF99"/>
<keyword evidence="2" id="KW-1185">Reference proteome</keyword>